<sequence>MKEKDKAFPQPSHCTMRESEPRQGRAVPPILPGAPVPGTPDKIGTPTRRQAGRLPAIPDPVRSGMSRPSCLRETKGAGR</sequence>
<proteinExistence type="predicted"/>
<reference evidence="2 3" key="2">
    <citation type="journal article" date="2014" name="FEMS Microbiol. Lett.">
        <title>Draft genomic DNA sequence of the facultatively methylotrophic bacterium Acidomonas methanolica type strain MB58.</title>
        <authorList>
            <person name="Higashiura N."/>
            <person name="Hadano H."/>
            <person name="Hirakawa H."/>
            <person name="Matsutani M."/>
            <person name="Takabe S."/>
            <person name="Matsushita K."/>
            <person name="Azuma Y."/>
        </authorList>
    </citation>
    <scope>NUCLEOTIDE SEQUENCE [LARGE SCALE GENOMIC DNA]</scope>
    <source>
        <strain evidence="2 3">MB58</strain>
    </source>
</reference>
<feature type="region of interest" description="Disordered" evidence="1">
    <location>
        <begin position="1"/>
        <end position="79"/>
    </location>
</feature>
<reference evidence="3" key="1">
    <citation type="journal article" date="2014" name="FEMS Microbiol. Lett.">
        <title>Draft Genomic DNA Sequence of the Facultatively Methylotrophic Bacterium Acidomonas methanolica type strain MB58.</title>
        <authorList>
            <person name="Higashiura N."/>
            <person name="Hadano H."/>
            <person name="Hirakawa H."/>
            <person name="Matsutani M."/>
            <person name="Takabe S."/>
            <person name="Matsushita K."/>
            <person name="Azuma Y."/>
        </authorList>
    </citation>
    <scope>NUCLEOTIDE SEQUENCE [LARGE SCALE GENOMIC DNA]</scope>
    <source>
        <strain evidence="3">MB58</strain>
    </source>
</reference>
<dbReference type="EMBL" id="BAND01000167">
    <property type="protein sequence ID" value="GAJ30565.1"/>
    <property type="molecule type" value="Genomic_DNA"/>
</dbReference>
<organism evidence="2 3">
    <name type="scientific">Acidomonas methanolica NBRC 104435</name>
    <dbReference type="NCBI Taxonomy" id="1231351"/>
    <lineage>
        <taxon>Bacteria</taxon>
        <taxon>Pseudomonadati</taxon>
        <taxon>Pseudomonadota</taxon>
        <taxon>Alphaproteobacteria</taxon>
        <taxon>Acetobacterales</taxon>
        <taxon>Acetobacteraceae</taxon>
        <taxon>Acidomonas</taxon>
    </lineage>
</organism>
<evidence type="ECO:0000256" key="1">
    <source>
        <dbReference type="SAM" id="MobiDB-lite"/>
    </source>
</evidence>
<gene>
    <name evidence="2" type="ORF">Amme_176_001</name>
</gene>
<evidence type="ECO:0000313" key="3">
    <source>
        <dbReference type="Proteomes" id="UP000019760"/>
    </source>
</evidence>
<feature type="compositionally biased region" description="Basic and acidic residues" evidence="1">
    <location>
        <begin position="70"/>
        <end position="79"/>
    </location>
</feature>
<evidence type="ECO:0000313" key="2">
    <source>
        <dbReference type="EMBL" id="GAJ30565.1"/>
    </source>
</evidence>
<protein>
    <submittedName>
        <fullName evidence="2">Uncharacterized protein</fullName>
    </submittedName>
</protein>
<keyword evidence="3" id="KW-1185">Reference proteome</keyword>
<feature type="compositionally biased region" description="Pro residues" evidence="1">
    <location>
        <begin position="29"/>
        <end position="38"/>
    </location>
</feature>
<comment type="caution">
    <text evidence="2">The sequence shown here is derived from an EMBL/GenBank/DDBJ whole genome shotgun (WGS) entry which is preliminary data.</text>
</comment>
<dbReference type="AlphaFoldDB" id="A0A023DA28"/>
<accession>A0A023DA28</accession>
<name>A0A023DA28_ACIMT</name>
<dbReference type="Proteomes" id="UP000019760">
    <property type="component" value="Unassembled WGS sequence"/>
</dbReference>